<protein>
    <recommendedName>
        <fullName evidence="4">Low-complexity protein</fullName>
    </recommendedName>
</protein>
<sequence>MNLKSKFAGIFLGLFLASTSAFAANGSCGAGKCGGDMKKEMEMKKSSSCGTGKCGANMNEAKTPSCGAGKCGGAMKNDMSKMPDEMKDTKASCGSGKCGSK</sequence>
<evidence type="ECO:0000256" key="1">
    <source>
        <dbReference type="SAM" id="SignalP"/>
    </source>
</evidence>
<reference evidence="2 3" key="1">
    <citation type="submission" date="2020-05" db="EMBL/GenBank/DDBJ databases">
        <title>Complete genome sequencing of Campylobacter and Arcobacter type strains.</title>
        <authorList>
            <person name="Miller W.G."/>
            <person name="Yee E."/>
        </authorList>
    </citation>
    <scope>NUCLEOTIDE SEQUENCE [LARGE SCALE GENOMIC DNA]</scope>
    <source>
        <strain evidence="2 3">LMG 25694</strain>
    </source>
</reference>
<organism evidence="2 3">
    <name type="scientific">Arcobacter defluvii</name>
    <dbReference type="NCBI Taxonomy" id="873191"/>
    <lineage>
        <taxon>Bacteria</taxon>
        <taxon>Pseudomonadati</taxon>
        <taxon>Campylobacterota</taxon>
        <taxon>Epsilonproteobacteria</taxon>
        <taxon>Campylobacterales</taxon>
        <taxon>Arcobacteraceae</taxon>
        <taxon>Arcobacter</taxon>
    </lineage>
</organism>
<name>A0AAE7E5D1_9BACT</name>
<proteinExistence type="predicted"/>
<feature type="signal peptide" evidence="1">
    <location>
        <begin position="1"/>
        <end position="23"/>
    </location>
</feature>
<accession>A0AAE7E5D1</accession>
<keyword evidence="1" id="KW-0732">Signal</keyword>
<keyword evidence="3" id="KW-1185">Reference proteome</keyword>
<evidence type="ECO:0000313" key="2">
    <source>
        <dbReference type="EMBL" id="QKF76222.1"/>
    </source>
</evidence>
<dbReference type="Proteomes" id="UP000503313">
    <property type="component" value="Chromosome"/>
</dbReference>
<gene>
    <name evidence="2" type="ORF">ADFLV_0154</name>
</gene>
<evidence type="ECO:0008006" key="4">
    <source>
        <dbReference type="Google" id="ProtNLM"/>
    </source>
</evidence>
<feature type="chain" id="PRO_5041971349" description="Low-complexity protein" evidence="1">
    <location>
        <begin position="24"/>
        <end position="101"/>
    </location>
</feature>
<dbReference type="AlphaFoldDB" id="A0AAE7E5D1"/>
<evidence type="ECO:0000313" key="3">
    <source>
        <dbReference type="Proteomes" id="UP000503313"/>
    </source>
</evidence>
<dbReference type="EMBL" id="CP053835">
    <property type="protein sequence ID" value="QKF76222.1"/>
    <property type="molecule type" value="Genomic_DNA"/>
</dbReference>
<dbReference type="RefSeq" id="WP_129011705.1">
    <property type="nucleotide sequence ID" value="NZ_CP053835.1"/>
</dbReference>
<dbReference type="KEGG" id="adz:ADFLV_0154"/>